<evidence type="ECO:0000256" key="2">
    <source>
        <dbReference type="ARBA" id="ARBA00022737"/>
    </source>
</evidence>
<protein>
    <recommendedName>
        <fullName evidence="5">MORN motif-containing protein</fullName>
    </recommendedName>
</protein>
<dbReference type="InterPro" id="IPR052315">
    <property type="entry name" value="MORN4"/>
</dbReference>
<dbReference type="SMART" id="SM00698">
    <property type="entry name" value="MORN"/>
    <property type="match status" value="6"/>
</dbReference>
<dbReference type="PROSITE" id="PS51257">
    <property type="entry name" value="PROKAR_LIPOPROTEIN"/>
    <property type="match status" value="1"/>
</dbReference>
<reference evidence="4" key="1">
    <citation type="submission" date="2018-05" db="EMBL/GenBank/DDBJ databases">
        <authorList>
            <person name="Lanie J.A."/>
            <person name="Ng W.-L."/>
            <person name="Kazmierczak K.M."/>
            <person name="Andrzejewski T.M."/>
            <person name="Davidsen T.M."/>
            <person name="Wayne K.J."/>
            <person name="Tettelin H."/>
            <person name="Glass J.I."/>
            <person name="Rusch D."/>
            <person name="Podicherti R."/>
            <person name="Tsui H.-C.T."/>
            <person name="Winkler M.E."/>
        </authorList>
    </citation>
    <scope>NUCLEOTIDE SEQUENCE</scope>
</reference>
<organism evidence="4">
    <name type="scientific">marine metagenome</name>
    <dbReference type="NCBI Taxonomy" id="408172"/>
    <lineage>
        <taxon>unclassified sequences</taxon>
        <taxon>metagenomes</taxon>
        <taxon>ecological metagenomes</taxon>
    </lineage>
</organism>
<dbReference type="GO" id="GO:0048678">
    <property type="term" value="P:response to axon injury"/>
    <property type="evidence" value="ECO:0007669"/>
    <property type="project" value="TreeGrafter"/>
</dbReference>
<evidence type="ECO:0008006" key="5">
    <source>
        <dbReference type="Google" id="ProtNLM"/>
    </source>
</evidence>
<comment type="subcellular location">
    <subcellularLocation>
        <location evidence="1">Cell projection</location>
    </subcellularLocation>
</comment>
<dbReference type="InterPro" id="IPR003409">
    <property type="entry name" value="MORN"/>
</dbReference>
<sequence>MKNLILVFHILLIFSIVGCAEKGVYVGEKKDGNPHGQGTLTFSSGKKYVGEFKDGKQHGQGTYTYPKKEGHKVAAKYEGEWKNGKQDGQGEFLYNDGGTYEGGFKNGKRHGQGTEKHPYGRTYVGGFKNGWWHGKGVTTARDGQRWYTFYDGEFKKGNFHGQGKLVVTKTDPHGKLLGRWNLGKWKGMTIIGEFRNGNFWDTKSYNDKGEQQTFSVTQGKWYGWK</sequence>
<keyword evidence="3" id="KW-0966">Cell projection</keyword>
<name>A0A382L764_9ZZZZ</name>
<accession>A0A382L764</accession>
<proteinExistence type="predicted"/>
<dbReference type="GO" id="GO:0042995">
    <property type="term" value="C:cell projection"/>
    <property type="evidence" value="ECO:0007669"/>
    <property type="project" value="UniProtKB-SubCell"/>
</dbReference>
<evidence type="ECO:0000313" key="4">
    <source>
        <dbReference type="EMBL" id="SVC32784.1"/>
    </source>
</evidence>
<dbReference type="Pfam" id="PF02493">
    <property type="entry name" value="MORN"/>
    <property type="match status" value="6"/>
</dbReference>
<keyword evidence="2" id="KW-0677">Repeat</keyword>
<dbReference type="EMBL" id="UINC01085336">
    <property type="protein sequence ID" value="SVC32784.1"/>
    <property type="molecule type" value="Genomic_DNA"/>
</dbReference>
<evidence type="ECO:0000256" key="1">
    <source>
        <dbReference type="ARBA" id="ARBA00004316"/>
    </source>
</evidence>
<dbReference type="AlphaFoldDB" id="A0A382L764"/>
<dbReference type="PANTHER" id="PTHR46614:SF1">
    <property type="entry name" value="MORN REPEAT-CONTAINING PROTEIN 4"/>
    <property type="match status" value="1"/>
</dbReference>
<dbReference type="SUPFAM" id="SSF82185">
    <property type="entry name" value="Histone H3 K4-specific methyltransferase SET7/9 N-terminal domain"/>
    <property type="match status" value="2"/>
</dbReference>
<dbReference type="Gene3D" id="2.20.110.10">
    <property type="entry name" value="Histone H3 K4-specific methyltransferase SET7/9 N-terminal domain"/>
    <property type="match status" value="3"/>
</dbReference>
<gene>
    <name evidence="4" type="ORF">METZ01_LOCUS285638</name>
</gene>
<dbReference type="PANTHER" id="PTHR46614">
    <property type="entry name" value="MORN REPEAT-CONTAINING PROTEIN 4"/>
    <property type="match status" value="1"/>
</dbReference>
<evidence type="ECO:0000256" key="3">
    <source>
        <dbReference type="ARBA" id="ARBA00023273"/>
    </source>
</evidence>